<evidence type="ECO:0000313" key="1">
    <source>
        <dbReference type="EMBL" id="PDW01248.1"/>
    </source>
</evidence>
<dbReference type="EMBL" id="LYXE01000009">
    <property type="protein sequence ID" value="PDW01248.1"/>
    <property type="molecule type" value="Genomic_DNA"/>
</dbReference>
<keyword evidence="2" id="KW-1185">Reference proteome</keyword>
<dbReference type="Proteomes" id="UP000220922">
    <property type="component" value="Unassembled WGS sequence"/>
</dbReference>
<proteinExistence type="predicted"/>
<dbReference type="RefSeq" id="WP_097650393.1">
    <property type="nucleotide sequence ID" value="NZ_LYXE01000009.1"/>
</dbReference>
<dbReference type="AlphaFoldDB" id="A0A2H3L7R0"/>
<accession>A0A2H3L7R0</accession>
<protein>
    <submittedName>
        <fullName evidence="1">Uncharacterized protein</fullName>
    </submittedName>
</protein>
<sequence>MESTGNPTRTVTRTYRAAIRLGEDFMTLEESITLPVDASDSDVQQAVELGWRIYQAQRESFEQQIATMRETHTLPGPMTVRDPDAPASDKQRNYIATLQDQLTWTNEQLAAHAADQAVDLVTMTKGQASLFIDGLKKLAEERGRYIAESRVRMVSGGVTSSSSDPDQPASERQLKALAKVAASRSLKLDEELQRRFDVTIAELTSEQAAMLLNEWQAKR</sequence>
<evidence type="ECO:0000313" key="2">
    <source>
        <dbReference type="Proteomes" id="UP000220922"/>
    </source>
</evidence>
<comment type="caution">
    <text evidence="1">The sequence shown here is derived from an EMBL/GenBank/DDBJ whole genome shotgun (WGS) entry which is preliminary data.</text>
</comment>
<dbReference type="OrthoDB" id="154046at2"/>
<organism evidence="1 2">
    <name type="scientific">Candidatus Chloroploca asiatica</name>
    <dbReference type="NCBI Taxonomy" id="1506545"/>
    <lineage>
        <taxon>Bacteria</taxon>
        <taxon>Bacillati</taxon>
        <taxon>Chloroflexota</taxon>
        <taxon>Chloroflexia</taxon>
        <taxon>Chloroflexales</taxon>
        <taxon>Chloroflexineae</taxon>
        <taxon>Oscillochloridaceae</taxon>
        <taxon>Candidatus Chloroploca</taxon>
    </lineage>
</organism>
<reference evidence="1 2" key="1">
    <citation type="submission" date="2016-05" db="EMBL/GenBank/DDBJ databases">
        <authorList>
            <person name="Lavstsen T."/>
            <person name="Jespersen J.S."/>
        </authorList>
    </citation>
    <scope>NUCLEOTIDE SEQUENCE [LARGE SCALE GENOMIC DNA]</scope>
    <source>
        <strain evidence="1 2">B7-9</strain>
    </source>
</reference>
<gene>
    <name evidence="1" type="ORF">A9Q02_07380</name>
</gene>
<name>A0A2H3L7R0_9CHLR</name>